<dbReference type="Gene3D" id="2.60.120.260">
    <property type="entry name" value="Galactose-binding domain-like"/>
    <property type="match status" value="1"/>
</dbReference>
<dbReference type="SUPFAM" id="SSF53474">
    <property type="entry name" value="alpha/beta-Hydrolases"/>
    <property type="match status" value="1"/>
</dbReference>
<dbReference type="Gene3D" id="3.40.50.1820">
    <property type="entry name" value="alpha/beta hydrolase"/>
    <property type="match status" value="1"/>
</dbReference>
<dbReference type="InterPro" id="IPR000383">
    <property type="entry name" value="Xaa-Pro-like_dom"/>
</dbReference>
<dbReference type="GO" id="GO:0008239">
    <property type="term" value="F:dipeptidyl-peptidase activity"/>
    <property type="evidence" value="ECO:0007669"/>
    <property type="project" value="InterPro"/>
</dbReference>
<proteinExistence type="predicted"/>
<dbReference type="AlphaFoldDB" id="A0A076EYJ4"/>
<dbReference type="InterPro" id="IPR005674">
    <property type="entry name" value="CocE/Ser_esterase"/>
</dbReference>
<evidence type="ECO:0000313" key="3">
    <source>
        <dbReference type="EMBL" id="AII10498.1"/>
    </source>
</evidence>
<dbReference type="PANTHER" id="PTHR43056">
    <property type="entry name" value="PEPTIDASE S9 PROLYL OLIGOPEPTIDASE"/>
    <property type="match status" value="1"/>
</dbReference>
<sequence>MPVSSASIETQRGPFAITREDDVTMTARDGTILRADLYLPDAPGPHPVLVRRTPYGKRLNDLAADFNEAHYFASHGYLVVVQDTRGRFTSQGRWYPFVYEARDGYDTVEWAATLPGSSGRVGTFGQSYGAIAQYLAATQRPPHLTTCIPVSAYQLTFENYWYNGGVLELGWLLSYFVNMAEAVLAAEGDDAGIAELAALKVDPTVRFSALTDTTLRHQPIIDWADRLERGAPFLRDILTQNTDGPYWWATDLSRQLFNMDVPMLHIGSWYDIANRDTPLYYTGLRDEAGTAPARAEQALLMGPWAHQLPFNQPTSGGTGDIDFGPNAAVSLLDVQRQWFDHYLKNDGQGLPRPPVRIFVMGENQWRDEQEWPLARTVFTPYYLHSDGDANTLHGTGTLSTHPPTNESPDHFRYDPQNPVPTTGGRTIGGGVADQRENQTRADVLVYTGPVLTEDLEITGPITVHLYAATTAVDTDFVAVLSDIRPDGYAHNLAEGIVRGRFRESYDNPAPLEPGTIYPFRIPLWNISHVLRAGHRLRLHLTSSDFPRWERNAGTGAPAGTDTIPTAAHQTVVHDAEHPSHVLLPVIPR</sequence>
<accession>A0A076EYJ4</accession>
<evidence type="ECO:0000313" key="4">
    <source>
        <dbReference type="Proteomes" id="UP000028488"/>
    </source>
</evidence>
<geneLocation type="plasmid" evidence="3 4">
    <name>pPDG1</name>
</geneLocation>
<dbReference type="Pfam" id="PF08530">
    <property type="entry name" value="PepX_C"/>
    <property type="match status" value="1"/>
</dbReference>
<dbReference type="PANTHER" id="PTHR43056:SF10">
    <property type="entry name" value="COCE_NOND FAMILY, PUTATIVE (AFU_ORTHOLOGUE AFUA_7G00600)-RELATED"/>
    <property type="match status" value="1"/>
</dbReference>
<dbReference type="Gene3D" id="1.10.3020.10">
    <property type="entry name" value="alpha-amino acid ester hydrolase ( Helical cap domain)"/>
    <property type="match status" value="1"/>
</dbReference>
<evidence type="ECO:0000259" key="2">
    <source>
        <dbReference type="SMART" id="SM00939"/>
    </source>
</evidence>
<dbReference type="SUPFAM" id="SSF49785">
    <property type="entry name" value="Galactose-binding domain-like"/>
    <property type="match status" value="1"/>
</dbReference>
<keyword evidence="3" id="KW-0614">Plasmid</keyword>
<dbReference type="InterPro" id="IPR013736">
    <property type="entry name" value="Xaa-Pro_dipept_C"/>
</dbReference>
<dbReference type="SMART" id="SM00939">
    <property type="entry name" value="PepX_C"/>
    <property type="match status" value="1"/>
</dbReference>
<dbReference type="EMBL" id="CP008948">
    <property type="protein sequence ID" value="AII10498.1"/>
    <property type="molecule type" value="Genomic_DNA"/>
</dbReference>
<dbReference type="Proteomes" id="UP000028488">
    <property type="component" value="Plasmid pPDG1"/>
</dbReference>
<dbReference type="InterPro" id="IPR008979">
    <property type="entry name" value="Galactose-bd-like_sf"/>
</dbReference>
<dbReference type="Pfam" id="PF02129">
    <property type="entry name" value="Peptidase_S15"/>
    <property type="match status" value="1"/>
</dbReference>
<keyword evidence="1 3" id="KW-0378">Hydrolase</keyword>
<name>A0A076EYJ4_RHOOP</name>
<evidence type="ECO:0000256" key="1">
    <source>
        <dbReference type="ARBA" id="ARBA00022801"/>
    </source>
</evidence>
<dbReference type="NCBIfam" id="TIGR00976">
    <property type="entry name" value="CocE_NonD"/>
    <property type="match status" value="1"/>
</dbReference>
<dbReference type="RefSeq" id="WP_128642593.1">
    <property type="nucleotide sequence ID" value="NZ_CP008948.1"/>
</dbReference>
<reference evidence="3 4" key="1">
    <citation type="submission" date="2014-07" db="EMBL/GenBank/DDBJ databases">
        <title>Genome Sequence of Rhodococcus opacus Strain R7, a Biodegrader of Mono- and Polycyclic Aromatic Hydrocarbons.</title>
        <authorList>
            <person name="Di Gennaro P."/>
            <person name="Zampolli J."/>
            <person name="Presti I."/>
            <person name="Cappelletti M."/>
            <person name="D'Ursi P."/>
            <person name="Orro A."/>
            <person name="Mezzelani A."/>
            <person name="Milanesi L."/>
        </authorList>
    </citation>
    <scope>NUCLEOTIDE SEQUENCE [LARGE SCALE GENOMIC DNA]</scope>
    <source>
        <strain evidence="3 4">R7</strain>
        <plasmid evidence="3">pPDG1</plasmid>
    </source>
</reference>
<dbReference type="InterPro" id="IPR050585">
    <property type="entry name" value="Xaa-Pro_dipeptidyl-ppase/CocE"/>
</dbReference>
<gene>
    <name evidence="3" type="ORF">EP51_40210</name>
</gene>
<feature type="domain" description="Xaa-Pro dipeptidyl-peptidase C-terminal" evidence="2">
    <location>
        <begin position="336"/>
        <end position="582"/>
    </location>
</feature>
<organism evidence="3 4">
    <name type="scientific">Rhodococcus opacus</name>
    <name type="common">Nocardia opaca</name>
    <dbReference type="NCBI Taxonomy" id="37919"/>
    <lineage>
        <taxon>Bacteria</taxon>
        <taxon>Bacillati</taxon>
        <taxon>Actinomycetota</taxon>
        <taxon>Actinomycetes</taxon>
        <taxon>Mycobacteriales</taxon>
        <taxon>Nocardiaceae</taxon>
        <taxon>Rhodococcus</taxon>
    </lineage>
</organism>
<dbReference type="InterPro" id="IPR029058">
    <property type="entry name" value="AB_hydrolase_fold"/>
</dbReference>
<protein>
    <submittedName>
        <fullName evidence="3">Hydrolase</fullName>
    </submittedName>
</protein>